<keyword evidence="3" id="KW-1185">Reference proteome</keyword>
<evidence type="ECO:0000313" key="2">
    <source>
        <dbReference type="EMBL" id="KAK4754731.1"/>
    </source>
</evidence>
<evidence type="ECO:0000256" key="1">
    <source>
        <dbReference type="SAM" id="MobiDB-lite"/>
    </source>
</evidence>
<feature type="compositionally biased region" description="Polar residues" evidence="1">
    <location>
        <begin position="51"/>
        <end position="63"/>
    </location>
</feature>
<sequence length="111" mass="12276">MPHRYTEARSLRRPSGRSCAHWTGRSGGERVLSCTGWPGGAGGCSVPLHHSQAQASQPQNLRSGRSPAPCHLRQKSSSRLHLLSLRKLIKQINQVQQQIHRLQSFSVMSST</sequence>
<accession>A0AAN7JV01</accession>
<feature type="region of interest" description="Disordered" evidence="1">
    <location>
        <begin position="1"/>
        <end position="27"/>
    </location>
</feature>
<organism evidence="2 3">
    <name type="scientific">Trapa incisa</name>
    <dbReference type="NCBI Taxonomy" id="236973"/>
    <lineage>
        <taxon>Eukaryota</taxon>
        <taxon>Viridiplantae</taxon>
        <taxon>Streptophyta</taxon>
        <taxon>Embryophyta</taxon>
        <taxon>Tracheophyta</taxon>
        <taxon>Spermatophyta</taxon>
        <taxon>Magnoliopsida</taxon>
        <taxon>eudicotyledons</taxon>
        <taxon>Gunneridae</taxon>
        <taxon>Pentapetalae</taxon>
        <taxon>rosids</taxon>
        <taxon>malvids</taxon>
        <taxon>Myrtales</taxon>
        <taxon>Lythraceae</taxon>
        <taxon>Trapa</taxon>
    </lineage>
</organism>
<evidence type="ECO:0000313" key="3">
    <source>
        <dbReference type="Proteomes" id="UP001345219"/>
    </source>
</evidence>
<feature type="compositionally biased region" description="Basic and acidic residues" evidence="1">
    <location>
        <begin position="1"/>
        <end position="10"/>
    </location>
</feature>
<comment type="caution">
    <text evidence="2">The sequence shown here is derived from an EMBL/GenBank/DDBJ whole genome shotgun (WGS) entry which is preliminary data.</text>
</comment>
<dbReference type="AlphaFoldDB" id="A0AAN7JV01"/>
<gene>
    <name evidence="2" type="ORF">SAY87_008488</name>
</gene>
<name>A0AAN7JV01_9MYRT</name>
<dbReference type="Proteomes" id="UP001345219">
    <property type="component" value="Chromosome 8"/>
</dbReference>
<protein>
    <submittedName>
        <fullName evidence="2">Uncharacterized protein</fullName>
    </submittedName>
</protein>
<feature type="region of interest" description="Disordered" evidence="1">
    <location>
        <begin position="48"/>
        <end position="72"/>
    </location>
</feature>
<proteinExistence type="predicted"/>
<reference evidence="2 3" key="1">
    <citation type="journal article" date="2023" name="Hortic Res">
        <title>Pangenome of water caltrop reveals structural variations and asymmetric subgenome divergence after allopolyploidization.</title>
        <authorList>
            <person name="Zhang X."/>
            <person name="Chen Y."/>
            <person name="Wang L."/>
            <person name="Yuan Y."/>
            <person name="Fang M."/>
            <person name="Shi L."/>
            <person name="Lu R."/>
            <person name="Comes H.P."/>
            <person name="Ma Y."/>
            <person name="Chen Y."/>
            <person name="Huang G."/>
            <person name="Zhou Y."/>
            <person name="Zheng Z."/>
            <person name="Qiu Y."/>
        </authorList>
    </citation>
    <scope>NUCLEOTIDE SEQUENCE [LARGE SCALE GENOMIC DNA]</scope>
    <source>
        <tissue evidence="2">Roots</tissue>
    </source>
</reference>
<dbReference type="EMBL" id="JAXIOK010000014">
    <property type="protein sequence ID" value="KAK4754731.1"/>
    <property type="molecule type" value="Genomic_DNA"/>
</dbReference>